<reference evidence="3" key="2">
    <citation type="submission" date="2012-06" db="EMBL/GenBank/DDBJ databases">
        <title>Comparative genomic analyses of Aspergillus oryzae 3.042 and A. oryzae RIB40 for soy-sauce fermentation.</title>
        <authorList>
            <person name="Zhao G."/>
            <person name="Hou L."/>
            <person name="Wang C."/>
            <person name="Cao X."/>
        </authorList>
    </citation>
    <scope>NUCLEOTIDE SEQUENCE [LARGE SCALE GENOMIC DNA]</scope>
    <source>
        <strain evidence="3">3.042</strain>
    </source>
</reference>
<dbReference type="AlphaFoldDB" id="I8IF63"/>
<name>I8IF63_ASPO3</name>
<gene>
    <name evidence="2" type="ORF">Ao3042_07317</name>
</gene>
<dbReference type="EMBL" id="AKHY01000156">
    <property type="protein sequence ID" value="EIT76771.1"/>
    <property type="molecule type" value="Genomic_DNA"/>
</dbReference>
<keyword evidence="1" id="KW-0812">Transmembrane</keyword>
<dbReference type="OrthoDB" id="4922812at2759"/>
<reference evidence="2 3" key="1">
    <citation type="journal article" date="2012" name="Eukaryot. Cell">
        <title>Draft genome sequence of Aspergillus oryzae strain 3.042.</title>
        <authorList>
            <person name="Zhao G."/>
            <person name="Yao Y."/>
            <person name="Qi W."/>
            <person name="Wang C."/>
            <person name="Hou L."/>
            <person name="Zeng B."/>
            <person name="Cao X."/>
        </authorList>
    </citation>
    <scope>NUCLEOTIDE SEQUENCE [LARGE SCALE GENOMIC DNA]</scope>
    <source>
        <strain evidence="2 3">3.042</strain>
    </source>
</reference>
<feature type="transmembrane region" description="Helical" evidence="1">
    <location>
        <begin position="154"/>
        <end position="173"/>
    </location>
</feature>
<evidence type="ECO:0000313" key="3">
    <source>
        <dbReference type="Proteomes" id="UP000002812"/>
    </source>
</evidence>
<dbReference type="Proteomes" id="UP000002812">
    <property type="component" value="Unassembled WGS sequence"/>
</dbReference>
<evidence type="ECO:0000313" key="2">
    <source>
        <dbReference type="EMBL" id="EIT76771.1"/>
    </source>
</evidence>
<keyword evidence="1" id="KW-1133">Transmembrane helix</keyword>
<comment type="caution">
    <text evidence="2">The sequence shown here is derived from an EMBL/GenBank/DDBJ whole genome shotgun (WGS) entry which is preliminary data.</text>
</comment>
<accession>I8IF63</accession>
<sequence length="289" mass="32525">MLKKSPTMKATTRIHTNDSDAVIIGLYIIFFIYFSVNRGKSYRGHHKRTIPLCTYKTHVIELTTSDLPWHVLAGITELTLYYCNFNCTLLAVLACYAQSLTSLSLVKRLPNGYPPHTRPAYQGGNILRMYQILVAYTTQNPIDYHDAIVPLHSFIYTRIIIFLFGTMGPSLSFSKNVNSPFVYAEAVFGGALIAIGHCTRPSAIVAYLLLVHAVGRVSTFAGWRAWVRRTKKPPQDPGLLVKILKFVGFFKDHEDWADEKVASSHETPQIGNLPMDKLGHQYTRLGFEG</sequence>
<dbReference type="HOGENOM" id="CLU_963031_0_0_1"/>
<proteinExistence type="predicted"/>
<evidence type="ECO:0000256" key="1">
    <source>
        <dbReference type="SAM" id="Phobius"/>
    </source>
</evidence>
<feature type="transmembrane region" description="Helical" evidence="1">
    <location>
        <begin position="21"/>
        <end position="36"/>
    </location>
</feature>
<organism evidence="2 3">
    <name type="scientific">Aspergillus oryzae (strain 3.042)</name>
    <name type="common">Yellow koji mold</name>
    <dbReference type="NCBI Taxonomy" id="1160506"/>
    <lineage>
        <taxon>Eukaryota</taxon>
        <taxon>Fungi</taxon>
        <taxon>Dikarya</taxon>
        <taxon>Ascomycota</taxon>
        <taxon>Pezizomycotina</taxon>
        <taxon>Eurotiomycetes</taxon>
        <taxon>Eurotiomycetidae</taxon>
        <taxon>Eurotiales</taxon>
        <taxon>Aspergillaceae</taxon>
        <taxon>Aspergillus</taxon>
        <taxon>Aspergillus subgen. Circumdati</taxon>
    </lineage>
</organism>
<protein>
    <submittedName>
        <fullName evidence="2">Uncharacterized protein</fullName>
    </submittedName>
</protein>
<keyword evidence="1" id="KW-0472">Membrane</keyword>